<comment type="caution">
    <text evidence="1">The sequence shown here is derived from an EMBL/GenBank/DDBJ whole genome shotgun (WGS) entry which is preliminary data.</text>
</comment>
<proteinExistence type="predicted"/>
<evidence type="ECO:0000313" key="2">
    <source>
        <dbReference type="Proteomes" id="UP001519460"/>
    </source>
</evidence>
<accession>A0ABD0K8R5</accession>
<sequence>MHCGGWSDRLDGITLGYVIANLTNRRFGIQIPAMSCSLASFLEPNEVDKFTEGAARMETRTDDPRLNQAMETADLDTTFSARTALLNANMDVLDNLKMNKLYKQTLSWMQPLTRDQIFVRIDKKLFKLSPRTQAEIPVRVKRTTVVHSFPYGGL</sequence>
<dbReference type="EMBL" id="JACVVK020000226">
    <property type="protein sequence ID" value="KAK7483463.1"/>
    <property type="molecule type" value="Genomic_DNA"/>
</dbReference>
<protein>
    <submittedName>
        <fullName evidence="1">Uncharacterized protein</fullName>
    </submittedName>
</protein>
<gene>
    <name evidence="1" type="ORF">BaRGS_00025262</name>
</gene>
<dbReference type="Proteomes" id="UP001519460">
    <property type="component" value="Unassembled WGS sequence"/>
</dbReference>
<evidence type="ECO:0000313" key="1">
    <source>
        <dbReference type="EMBL" id="KAK7483463.1"/>
    </source>
</evidence>
<reference evidence="1 2" key="1">
    <citation type="journal article" date="2023" name="Sci. Data">
        <title>Genome assembly of the Korean intertidal mud-creeper Batillaria attramentaria.</title>
        <authorList>
            <person name="Patra A.K."/>
            <person name="Ho P.T."/>
            <person name="Jun S."/>
            <person name="Lee S.J."/>
            <person name="Kim Y."/>
            <person name="Won Y.J."/>
        </authorList>
    </citation>
    <scope>NUCLEOTIDE SEQUENCE [LARGE SCALE GENOMIC DNA]</scope>
    <source>
        <strain evidence="1">Wonlab-2016</strain>
    </source>
</reference>
<dbReference type="AlphaFoldDB" id="A0ABD0K8R5"/>
<name>A0ABD0K8R5_9CAEN</name>
<organism evidence="1 2">
    <name type="scientific">Batillaria attramentaria</name>
    <dbReference type="NCBI Taxonomy" id="370345"/>
    <lineage>
        <taxon>Eukaryota</taxon>
        <taxon>Metazoa</taxon>
        <taxon>Spiralia</taxon>
        <taxon>Lophotrochozoa</taxon>
        <taxon>Mollusca</taxon>
        <taxon>Gastropoda</taxon>
        <taxon>Caenogastropoda</taxon>
        <taxon>Sorbeoconcha</taxon>
        <taxon>Cerithioidea</taxon>
        <taxon>Batillariidae</taxon>
        <taxon>Batillaria</taxon>
    </lineage>
</organism>
<keyword evidence="2" id="KW-1185">Reference proteome</keyword>